<evidence type="ECO:0000259" key="2">
    <source>
        <dbReference type="Pfam" id="PF00534"/>
    </source>
</evidence>
<gene>
    <name evidence="3" type="ORF">ENR63_00590</name>
</gene>
<dbReference type="PANTHER" id="PTHR46401">
    <property type="entry name" value="GLYCOSYLTRANSFERASE WBBK-RELATED"/>
    <property type="match status" value="1"/>
</dbReference>
<proteinExistence type="predicted"/>
<evidence type="ECO:0000256" key="1">
    <source>
        <dbReference type="ARBA" id="ARBA00022679"/>
    </source>
</evidence>
<reference evidence="3" key="1">
    <citation type="journal article" date="2020" name="mSystems">
        <title>Genome- and Community-Level Interaction Insights into Carbon Utilization and Element Cycling Functions of Hydrothermarchaeota in Hydrothermal Sediment.</title>
        <authorList>
            <person name="Zhou Z."/>
            <person name="Liu Y."/>
            <person name="Xu W."/>
            <person name="Pan J."/>
            <person name="Luo Z.H."/>
            <person name="Li M."/>
        </authorList>
    </citation>
    <scope>NUCLEOTIDE SEQUENCE [LARGE SCALE GENOMIC DNA]</scope>
    <source>
        <strain evidence="3">SpSt-417</strain>
    </source>
</reference>
<sequence>MKVLMWGRYDLLSAGGGDKVQVESTANELRKLGIEVDISTTLSTNIESYDIIHVFQLDWMSETYFYAKKAKKFKKPFVLSPIHHNVAEVQRFDDEYAYGLRKLGSTFLRDQHNRDTLKNLYRSFKDRKKLPTTLASVFLGLKNMHIKTLQMSDMVLVQTELEAKDLKQTYHVDIEWKKVPNGVGGHFLVNSDIQNPLDIEDYILCVGRIEARKNQLSIIKAVEELIKEEEVDLNLVFIGKKSGNHGQYVKMFDAEVAKNNWITYLPEVPYSDIPPYFKYAKVCVSASWFETSGLTSLEALFMGTNVVASGDRAREFLRAMASYCDPGNIESIKNAISKELAAPRPKLNDSFKQEFTWKRSAELIKEVYTDLLKDVNS</sequence>
<protein>
    <submittedName>
        <fullName evidence="3">Glycosyltransferase family 1 protein</fullName>
    </submittedName>
</protein>
<dbReference type="GO" id="GO:0016757">
    <property type="term" value="F:glycosyltransferase activity"/>
    <property type="evidence" value="ECO:0007669"/>
    <property type="project" value="InterPro"/>
</dbReference>
<accession>A0A7C4TLD5</accession>
<comment type="caution">
    <text evidence="3">The sequence shown here is derived from an EMBL/GenBank/DDBJ whole genome shotgun (WGS) entry which is preliminary data.</text>
</comment>
<dbReference type="EMBL" id="DSRT01000032">
    <property type="protein sequence ID" value="HGW29412.1"/>
    <property type="molecule type" value="Genomic_DNA"/>
</dbReference>
<dbReference type="Gene3D" id="3.40.50.2000">
    <property type="entry name" value="Glycogen Phosphorylase B"/>
    <property type="match status" value="2"/>
</dbReference>
<dbReference type="InterPro" id="IPR001296">
    <property type="entry name" value="Glyco_trans_1"/>
</dbReference>
<dbReference type="Pfam" id="PF00534">
    <property type="entry name" value="Glycos_transf_1"/>
    <property type="match status" value="1"/>
</dbReference>
<name>A0A7C4TLD5_UNCKA</name>
<dbReference type="AlphaFoldDB" id="A0A7C4TLD5"/>
<evidence type="ECO:0000313" key="3">
    <source>
        <dbReference type="EMBL" id="HGW29412.1"/>
    </source>
</evidence>
<dbReference type="GO" id="GO:0009103">
    <property type="term" value="P:lipopolysaccharide biosynthetic process"/>
    <property type="evidence" value="ECO:0007669"/>
    <property type="project" value="TreeGrafter"/>
</dbReference>
<organism evidence="3">
    <name type="scientific">candidate division WWE3 bacterium</name>
    <dbReference type="NCBI Taxonomy" id="2053526"/>
    <lineage>
        <taxon>Bacteria</taxon>
        <taxon>Katanobacteria</taxon>
    </lineage>
</organism>
<keyword evidence="1 3" id="KW-0808">Transferase</keyword>
<dbReference type="SUPFAM" id="SSF53756">
    <property type="entry name" value="UDP-Glycosyltransferase/glycogen phosphorylase"/>
    <property type="match status" value="1"/>
</dbReference>
<dbReference type="PANTHER" id="PTHR46401:SF2">
    <property type="entry name" value="GLYCOSYLTRANSFERASE WBBK-RELATED"/>
    <property type="match status" value="1"/>
</dbReference>
<feature type="domain" description="Glycosyl transferase family 1" evidence="2">
    <location>
        <begin position="200"/>
        <end position="351"/>
    </location>
</feature>